<evidence type="ECO:0000313" key="3">
    <source>
        <dbReference type="EMBL" id="KAG8386991.1"/>
    </source>
</evidence>
<dbReference type="EMBL" id="WHWC01000003">
    <property type="protein sequence ID" value="KAG8386991.1"/>
    <property type="molecule type" value="Genomic_DNA"/>
</dbReference>
<dbReference type="PANTHER" id="PTHR33232">
    <property type="entry name" value="PROTEIN SIEVE ELEMENT OCCLUSION B-LIKE"/>
    <property type="match status" value="1"/>
</dbReference>
<dbReference type="Proteomes" id="UP000826271">
    <property type="component" value="Unassembled WGS sequence"/>
</dbReference>
<sequence length="666" mass="75820">MAAPQDNAVIKQIEATHGPDDSQFSIKSLLSVIQDIIILSKPDNKRDDIQDISNKGIGSFDDKLVLKINNISWEILGNCSGGEQTNKTIFDVFNALSSFFWSGKAVLALAAFAVNYGEFWLLEQLRTTDPVAQSLALLEQLPSETVTFRNMADKLITNILDLLKYISSYEDLRSNNYVEPNTLKDMTIQIHTYNYWIIRSIVACQSQLTSLKTYGYTSSSTESSDITDLVEKLYQFGLSMRNQLDSCREQADEKRIEAVKQNLKKLFDISGKDNVTILKALISDKEDKPLYDGTSGERVKIDTLKRKTVLLYLSELKHSTLELSVLIDMYQQSGPKPEDYEIVWLPMVERSSLLKPEKKKTFTDIKNSMPWLTFHDVSLLDTAVVKYIKSEWQFSRRSMIKVVDGQGRLLVDHDAMHMILIWGNLAKPFSGKAEQTLWEKENWRVELLLNKIVPSAIQWAGKGKLICLYGGEDLEWIQKFKTTILAISRVANLPLMTLFMGASNMSNEIVNKYNAVISANEVNCTIVSYTEMMQFWARIESIWHSRVQSGMLPESDEIIREVFKMRSFDCSRRGWAIISDGSEEMAKGMGDAMLKCLSEYSMWMGNIEKKGFVAAIKDYISSFGTSDLRNTFSVTTTKLGELPHKMVCFECRREMKMSIRFTCCGD</sequence>
<dbReference type="AlphaFoldDB" id="A0AAV6XVD9"/>
<feature type="domain" description="Sieve element occlusion C-terminal" evidence="2">
    <location>
        <begin position="434"/>
        <end position="664"/>
    </location>
</feature>
<evidence type="ECO:0000259" key="2">
    <source>
        <dbReference type="Pfam" id="PF14577"/>
    </source>
</evidence>
<gene>
    <name evidence="3" type="ORF">BUALT_Bualt03G0206100</name>
</gene>
<dbReference type="InterPro" id="IPR027942">
    <property type="entry name" value="SEO_N"/>
</dbReference>
<protein>
    <recommendedName>
        <fullName evidence="5">Protein SIEVE ELEMENT OCCLUSION B-like</fullName>
    </recommendedName>
</protein>
<dbReference type="PANTHER" id="PTHR33232:SF20">
    <property type="entry name" value="PROTEIN SIEVE ELEMENT OCCLUSION B-LIKE"/>
    <property type="match status" value="1"/>
</dbReference>
<dbReference type="GO" id="GO:0010088">
    <property type="term" value="P:phloem development"/>
    <property type="evidence" value="ECO:0007669"/>
    <property type="project" value="InterPro"/>
</dbReference>
<evidence type="ECO:0000259" key="1">
    <source>
        <dbReference type="Pfam" id="PF14576"/>
    </source>
</evidence>
<proteinExistence type="predicted"/>
<dbReference type="InterPro" id="IPR039299">
    <property type="entry name" value="SEOA"/>
</dbReference>
<dbReference type="Pfam" id="PF14577">
    <property type="entry name" value="SEO_C"/>
    <property type="match status" value="1"/>
</dbReference>
<reference evidence="3" key="1">
    <citation type="submission" date="2019-10" db="EMBL/GenBank/DDBJ databases">
        <authorList>
            <person name="Zhang R."/>
            <person name="Pan Y."/>
            <person name="Wang J."/>
            <person name="Ma R."/>
            <person name="Yu S."/>
        </authorList>
    </citation>
    <scope>NUCLEOTIDE SEQUENCE</scope>
    <source>
        <strain evidence="3">LA-IB0</strain>
        <tissue evidence="3">Leaf</tissue>
    </source>
</reference>
<dbReference type="Pfam" id="PF14576">
    <property type="entry name" value="SEO_N"/>
    <property type="match status" value="1"/>
</dbReference>
<accession>A0AAV6XVD9</accession>
<organism evidence="3 4">
    <name type="scientific">Buddleja alternifolia</name>
    <dbReference type="NCBI Taxonomy" id="168488"/>
    <lineage>
        <taxon>Eukaryota</taxon>
        <taxon>Viridiplantae</taxon>
        <taxon>Streptophyta</taxon>
        <taxon>Embryophyta</taxon>
        <taxon>Tracheophyta</taxon>
        <taxon>Spermatophyta</taxon>
        <taxon>Magnoliopsida</taxon>
        <taxon>eudicotyledons</taxon>
        <taxon>Gunneridae</taxon>
        <taxon>Pentapetalae</taxon>
        <taxon>asterids</taxon>
        <taxon>lamiids</taxon>
        <taxon>Lamiales</taxon>
        <taxon>Scrophulariaceae</taxon>
        <taxon>Buddlejeae</taxon>
        <taxon>Buddleja</taxon>
    </lineage>
</organism>
<evidence type="ECO:0000313" key="4">
    <source>
        <dbReference type="Proteomes" id="UP000826271"/>
    </source>
</evidence>
<feature type="domain" description="Sieve element occlusion N-terminal" evidence="1">
    <location>
        <begin position="5"/>
        <end position="268"/>
    </location>
</feature>
<name>A0AAV6XVD9_9LAMI</name>
<evidence type="ECO:0008006" key="5">
    <source>
        <dbReference type="Google" id="ProtNLM"/>
    </source>
</evidence>
<comment type="caution">
    <text evidence="3">The sequence shown here is derived from an EMBL/GenBank/DDBJ whole genome shotgun (WGS) entry which is preliminary data.</text>
</comment>
<dbReference type="InterPro" id="IPR027944">
    <property type="entry name" value="SEO_C"/>
</dbReference>
<keyword evidence="4" id="KW-1185">Reference proteome</keyword>